<dbReference type="Gene3D" id="1.25.40.80">
    <property type="match status" value="1"/>
</dbReference>
<keyword evidence="1 3" id="KW-0285">Flavoprotein</keyword>
<accession>I0IFI5</accession>
<dbReference type="GO" id="GO:0043153">
    <property type="term" value="P:entrainment of circadian clock by photoperiod"/>
    <property type="evidence" value="ECO:0007669"/>
    <property type="project" value="TreeGrafter"/>
</dbReference>
<feature type="binding site" evidence="3">
    <location>
        <begin position="100"/>
        <end position="107"/>
    </location>
    <ligand>
        <name>FAD</name>
        <dbReference type="ChEBI" id="CHEBI:57692"/>
    </ligand>
</feature>
<protein>
    <recommendedName>
        <fullName evidence="4">Cryptochrome/DNA photolyase FAD-binding domain-containing protein</fullName>
    </recommendedName>
</protein>
<name>I0IFI5_PHYMF</name>
<dbReference type="KEGG" id="phm:PSMK_18640"/>
<dbReference type="AlphaFoldDB" id="I0IFI5"/>
<dbReference type="GO" id="GO:0032922">
    <property type="term" value="P:circadian regulation of gene expression"/>
    <property type="evidence" value="ECO:0007669"/>
    <property type="project" value="TreeGrafter"/>
</dbReference>
<dbReference type="HOGENOM" id="CLU_070335_0_0_0"/>
<organism evidence="5 6">
    <name type="scientific">Phycisphaera mikurensis (strain NBRC 102666 / KCTC 22515 / FYK2301M01)</name>
    <dbReference type="NCBI Taxonomy" id="1142394"/>
    <lineage>
        <taxon>Bacteria</taxon>
        <taxon>Pseudomonadati</taxon>
        <taxon>Planctomycetota</taxon>
        <taxon>Phycisphaerae</taxon>
        <taxon>Phycisphaerales</taxon>
        <taxon>Phycisphaeraceae</taxon>
        <taxon>Phycisphaera</taxon>
    </lineage>
</organism>
<keyword evidence="6" id="KW-1185">Reference proteome</keyword>
<dbReference type="GO" id="GO:0003904">
    <property type="term" value="F:deoxyribodipyrimidine photo-lyase activity"/>
    <property type="evidence" value="ECO:0007669"/>
    <property type="project" value="TreeGrafter"/>
</dbReference>
<dbReference type="Gene3D" id="1.10.579.10">
    <property type="entry name" value="DNA Cyclobutane Dipyrimidine Photolyase, subunit A, domain 3"/>
    <property type="match status" value="1"/>
</dbReference>
<dbReference type="EMBL" id="AP012338">
    <property type="protein sequence ID" value="BAM04023.1"/>
    <property type="molecule type" value="Genomic_DNA"/>
</dbReference>
<feature type="domain" description="Cryptochrome/DNA photolyase FAD-binding" evidence="4">
    <location>
        <begin position="98"/>
        <end position="217"/>
    </location>
</feature>
<dbReference type="PANTHER" id="PTHR11455:SF18">
    <property type="entry name" value="SI:CH1073-390K14.1"/>
    <property type="match status" value="1"/>
</dbReference>
<dbReference type="InterPro" id="IPR005101">
    <property type="entry name" value="Cryptochr/Photolyase_FAD-bd"/>
</dbReference>
<evidence type="ECO:0000256" key="1">
    <source>
        <dbReference type="ARBA" id="ARBA00022630"/>
    </source>
</evidence>
<evidence type="ECO:0000256" key="2">
    <source>
        <dbReference type="ARBA" id="ARBA00022827"/>
    </source>
</evidence>
<dbReference type="PANTHER" id="PTHR11455">
    <property type="entry name" value="CRYPTOCHROME"/>
    <property type="match status" value="1"/>
</dbReference>
<dbReference type="GO" id="GO:0005737">
    <property type="term" value="C:cytoplasm"/>
    <property type="evidence" value="ECO:0007669"/>
    <property type="project" value="TreeGrafter"/>
</dbReference>
<comment type="cofactor">
    <cofactor evidence="3">
        <name>FAD</name>
        <dbReference type="ChEBI" id="CHEBI:57692"/>
    </cofactor>
    <text evidence="3">Binds 1 FAD per subunit.</text>
</comment>
<keyword evidence="2 3" id="KW-0274">FAD</keyword>
<evidence type="ECO:0000313" key="6">
    <source>
        <dbReference type="Proteomes" id="UP000007881"/>
    </source>
</evidence>
<proteinExistence type="predicted"/>
<dbReference type="GO" id="GO:0003677">
    <property type="term" value="F:DNA binding"/>
    <property type="evidence" value="ECO:0007669"/>
    <property type="project" value="TreeGrafter"/>
</dbReference>
<evidence type="ECO:0000256" key="3">
    <source>
        <dbReference type="PIRSR" id="PIRSR602081-1"/>
    </source>
</evidence>
<feature type="binding site" evidence="3">
    <location>
        <position position="54"/>
    </location>
    <ligand>
        <name>FAD</name>
        <dbReference type="ChEBI" id="CHEBI:57692"/>
    </ligand>
</feature>
<dbReference type="InterPro" id="IPR002081">
    <property type="entry name" value="Cryptochrome/DNA_photolyase_1"/>
</dbReference>
<evidence type="ECO:0000259" key="4">
    <source>
        <dbReference type="Pfam" id="PF03441"/>
    </source>
</evidence>
<reference evidence="5 6" key="1">
    <citation type="submission" date="2012-02" db="EMBL/GenBank/DDBJ databases">
        <title>Complete genome sequence of Phycisphaera mikurensis NBRC 102666.</title>
        <authorList>
            <person name="Ankai A."/>
            <person name="Hosoyama A."/>
            <person name="Terui Y."/>
            <person name="Sekine M."/>
            <person name="Fukai R."/>
            <person name="Kato Y."/>
            <person name="Nakamura S."/>
            <person name="Yamada-Narita S."/>
            <person name="Kawakoshi A."/>
            <person name="Fukunaga Y."/>
            <person name="Yamazaki S."/>
            <person name="Fujita N."/>
        </authorList>
    </citation>
    <scope>NUCLEOTIDE SEQUENCE [LARGE SCALE GENOMIC DNA]</scope>
    <source>
        <strain evidence="6">NBRC 102666 / KCTC 22515 / FYK2301M01</strain>
    </source>
</reference>
<feature type="binding site" evidence="3">
    <location>
        <begin position="198"/>
        <end position="200"/>
    </location>
    <ligand>
        <name>FAD</name>
        <dbReference type="ChEBI" id="CHEBI:57692"/>
    </ligand>
</feature>
<dbReference type="Proteomes" id="UP000007881">
    <property type="component" value="Chromosome"/>
</dbReference>
<dbReference type="InterPro" id="IPR036134">
    <property type="entry name" value="Crypto/Photolyase_FAD-like_sf"/>
</dbReference>
<dbReference type="Pfam" id="PF03441">
    <property type="entry name" value="FAD_binding_7"/>
    <property type="match status" value="1"/>
</dbReference>
<sequence length="263" mass="28970">MPVMPRDFGSRDELVAAYAEAFPAAAAIGDAVSPHRGDPAEAARRLAAVKPGPYARTRNRIGGEVTKLSMYLRHGVLELAEVRDAVLAKSPGGADKLVSELGWRDYFQRVLAHEGERVHESLRSWKTGLDEEDYAPEMPPDVLAAETGTDFVDAWVAELHDTGWLHNQQRMKLAAYVVHFRRVHWHAGAEWMHAHLVDGDLGSNHLSWQWVASTFSSKPYLFNAGGLAAVSNGVFDGTTTRGGGRKRNPFDRSTEELAAELFA</sequence>
<evidence type="ECO:0000313" key="5">
    <source>
        <dbReference type="EMBL" id="BAM04023.1"/>
    </source>
</evidence>
<dbReference type="eggNOG" id="COG0415">
    <property type="taxonomic scope" value="Bacteria"/>
</dbReference>
<gene>
    <name evidence="5" type="ordered locus">PSMK_18640</name>
</gene>
<dbReference type="SUPFAM" id="SSF48173">
    <property type="entry name" value="Cryptochrome/photolyase FAD-binding domain"/>
    <property type="match status" value="1"/>
</dbReference>
<dbReference type="STRING" id="1142394.PSMK_18640"/>
<dbReference type="GO" id="GO:0071949">
    <property type="term" value="F:FAD binding"/>
    <property type="evidence" value="ECO:0007669"/>
    <property type="project" value="TreeGrafter"/>
</dbReference>